<dbReference type="EMBL" id="JACHIJ010000002">
    <property type="protein sequence ID" value="MBB5050998.1"/>
    <property type="molecule type" value="Genomic_DNA"/>
</dbReference>
<proteinExistence type="predicted"/>
<dbReference type="AlphaFoldDB" id="A0A840MZ49"/>
<organism evidence="1 2">
    <name type="scientific">Afipia massiliensis</name>
    <dbReference type="NCBI Taxonomy" id="211460"/>
    <lineage>
        <taxon>Bacteria</taxon>
        <taxon>Pseudomonadati</taxon>
        <taxon>Pseudomonadota</taxon>
        <taxon>Alphaproteobacteria</taxon>
        <taxon>Hyphomicrobiales</taxon>
        <taxon>Nitrobacteraceae</taxon>
        <taxon>Afipia</taxon>
    </lineage>
</organism>
<dbReference type="InterPro" id="IPR029045">
    <property type="entry name" value="ClpP/crotonase-like_dom_sf"/>
</dbReference>
<dbReference type="Gene3D" id="3.90.226.10">
    <property type="entry name" value="2-enoyl-CoA Hydratase, Chain A, domain 1"/>
    <property type="match status" value="1"/>
</dbReference>
<evidence type="ECO:0000313" key="2">
    <source>
        <dbReference type="Proteomes" id="UP000521227"/>
    </source>
</evidence>
<protein>
    <submittedName>
        <fullName evidence="1">Uncharacterized protein</fullName>
    </submittedName>
</protein>
<dbReference type="SUPFAM" id="SSF52096">
    <property type="entry name" value="ClpP/crotonase"/>
    <property type="match status" value="1"/>
</dbReference>
<name>A0A840MZ49_9BRAD</name>
<accession>A0A840MZ49</accession>
<comment type="caution">
    <text evidence="1">The sequence shown here is derived from an EMBL/GenBank/DDBJ whole genome shotgun (WGS) entry which is preliminary data.</text>
</comment>
<sequence>MSALLKSPTLAVLSTVVMLTLALQRAAHGESATVSGKVSCAGSSVGISIDIDGELTAATAESIRKLFDDFHEKEKKTKSGFQCDDSATKETLPDLSAFGTHFEISSRGGSINAAMAIGRMFRNEAVSIGVNGVCFSACVLVLAGAVDRHVGSSKIGIHRPYLGTTPNTPFDVDRLTEAYKRVLQDMRSYLREMNVSQRLADDMLAVEPESNRILTTEELKGYRLTGVDPAEQQKRAVAREVSDIEEAKQLNLDRREYTRRKSIGATLCLFTMSGEVVTDHLEYSNCQKRVLATGQR</sequence>
<evidence type="ECO:0000313" key="1">
    <source>
        <dbReference type="EMBL" id="MBB5050998.1"/>
    </source>
</evidence>
<gene>
    <name evidence="1" type="ORF">HNQ36_000952</name>
</gene>
<reference evidence="1 2" key="1">
    <citation type="submission" date="2020-08" db="EMBL/GenBank/DDBJ databases">
        <title>Genomic Encyclopedia of Type Strains, Phase IV (KMG-IV): sequencing the most valuable type-strain genomes for metagenomic binning, comparative biology and taxonomic classification.</title>
        <authorList>
            <person name="Goeker M."/>
        </authorList>
    </citation>
    <scope>NUCLEOTIDE SEQUENCE [LARGE SCALE GENOMIC DNA]</scope>
    <source>
        <strain evidence="1 2">DSM 17498</strain>
    </source>
</reference>
<dbReference type="Pfam" id="PF00574">
    <property type="entry name" value="CLP_protease"/>
    <property type="match status" value="1"/>
</dbReference>
<dbReference type="RefSeq" id="WP_184082799.1">
    <property type="nucleotide sequence ID" value="NZ_JACHIJ010000002.1"/>
</dbReference>
<dbReference type="Proteomes" id="UP000521227">
    <property type="component" value="Unassembled WGS sequence"/>
</dbReference>
<dbReference type="InterPro" id="IPR023562">
    <property type="entry name" value="ClpP/TepA"/>
</dbReference>